<feature type="compositionally biased region" description="Basic and acidic residues" evidence="1">
    <location>
        <begin position="36"/>
        <end position="52"/>
    </location>
</feature>
<evidence type="ECO:0000313" key="3">
    <source>
        <dbReference type="Proteomes" id="UP000663879"/>
    </source>
</evidence>
<evidence type="ECO:0000313" key="2">
    <source>
        <dbReference type="EMBL" id="CAF0822578.1"/>
    </source>
</evidence>
<dbReference type="EMBL" id="CAJNOC010000969">
    <property type="protein sequence ID" value="CAF0822578.1"/>
    <property type="molecule type" value="Genomic_DNA"/>
</dbReference>
<organism evidence="2 3">
    <name type="scientific">Brachionus calyciflorus</name>
    <dbReference type="NCBI Taxonomy" id="104777"/>
    <lineage>
        <taxon>Eukaryota</taxon>
        <taxon>Metazoa</taxon>
        <taxon>Spiralia</taxon>
        <taxon>Gnathifera</taxon>
        <taxon>Rotifera</taxon>
        <taxon>Eurotatoria</taxon>
        <taxon>Monogononta</taxon>
        <taxon>Pseudotrocha</taxon>
        <taxon>Ploima</taxon>
        <taxon>Brachionidae</taxon>
        <taxon>Brachionus</taxon>
    </lineage>
</organism>
<gene>
    <name evidence="2" type="ORF">OXX778_LOCUS7547</name>
</gene>
<reference evidence="2" key="1">
    <citation type="submission" date="2021-02" db="EMBL/GenBank/DDBJ databases">
        <authorList>
            <person name="Nowell W R."/>
        </authorList>
    </citation>
    <scope>NUCLEOTIDE SEQUENCE</scope>
    <source>
        <strain evidence="2">Ploen Becks lab</strain>
    </source>
</reference>
<keyword evidence="3" id="KW-1185">Reference proteome</keyword>
<name>A0A813U727_9BILA</name>
<protein>
    <submittedName>
        <fullName evidence="2">Uncharacterized protein</fullName>
    </submittedName>
</protein>
<proteinExistence type="predicted"/>
<feature type="region of interest" description="Disordered" evidence="1">
    <location>
        <begin position="67"/>
        <end position="88"/>
    </location>
</feature>
<dbReference type="Proteomes" id="UP000663879">
    <property type="component" value="Unassembled WGS sequence"/>
</dbReference>
<comment type="caution">
    <text evidence="2">The sequence shown here is derived from an EMBL/GenBank/DDBJ whole genome shotgun (WGS) entry which is preliminary data.</text>
</comment>
<dbReference type="OrthoDB" id="10352580at2759"/>
<sequence length="88" mass="9984">MSNKHPTRPMGTHGSGGQTSQHGAADWSCQYRHGHVKVDGHPKPTPSDEKQYKDLPAAEVYHDVLSKHPEEHHKKVHLHKTTDEHQTR</sequence>
<dbReference type="AlphaFoldDB" id="A0A813U727"/>
<evidence type="ECO:0000256" key="1">
    <source>
        <dbReference type="SAM" id="MobiDB-lite"/>
    </source>
</evidence>
<accession>A0A813U727</accession>
<feature type="region of interest" description="Disordered" evidence="1">
    <location>
        <begin position="1"/>
        <end position="52"/>
    </location>
</feature>